<evidence type="ECO:0000313" key="2">
    <source>
        <dbReference type="EMBL" id="MDD7969297.1"/>
    </source>
</evidence>
<protein>
    <submittedName>
        <fullName evidence="2">Uncharacterized protein</fullName>
    </submittedName>
</protein>
<keyword evidence="3" id="KW-1185">Reference proteome</keyword>
<feature type="region of interest" description="Disordered" evidence="1">
    <location>
        <begin position="46"/>
        <end position="65"/>
    </location>
</feature>
<accession>A0ABT5T2E7</accession>
<sequence length="80" mass="8709">MLNLVSELWVVVAPLREVEQDLIAVRGEVEAAALVNDRLWELLEPSIPPRPPARGPSGRPPIDDRAALEGISSTCADWSP</sequence>
<dbReference type="RefSeq" id="WP_274203842.1">
    <property type="nucleotide sequence ID" value="NZ_JAQZAO010000021.1"/>
</dbReference>
<proteinExistence type="predicted"/>
<comment type="caution">
    <text evidence="2">The sequence shown here is derived from an EMBL/GenBank/DDBJ whole genome shotgun (WGS) entry which is preliminary data.</text>
</comment>
<organism evidence="2 3">
    <name type="scientific">Actinomycetospora lemnae</name>
    <dbReference type="NCBI Taxonomy" id="3019891"/>
    <lineage>
        <taxon>Bacteria</taxon>
        <taxon>Bacillati</taxon>
        <taxon>Actinomycetota</taxon>
        <taxon>Actinomycetes</taxon>
        <taxon>Pseudonocardiales</taxon>
        <taxon>Pseudonocardiaceae</taxon>
        <taxon>Actinomycetospora</taxon>
    </lineage>
</organism>
<name>A0ABT5T2E7_9PSEU</name>
<gene>
    <name evidence="2" type="ORF">PGB27_28470</name>
</gene>
<dbReference type="Proteomes" id="UP001300763">
    <property type="component" value="Unassembled WGS sequence"/>
</dbReference>
<dbReference type="EMBL" id="JAQZAO010000021">
    <property type="protein sequence ID" value="MDD7969297.1"/>
    <property type="molecule type" value="Genomic_DNA"/>
</dbReference>
<reference evidence="2 3" key="1">
    <citation type="submission" date="2023-02" db="EMBL/GenBank/DDBJ databases">
        <title>Genome sequencing required for Actinomycetospora new species description.</title>
        <authorList>
            <person name="Saimee Y."/>
            <person name="Duangmal K."/>
        </authorList>
    </citation>
    <scope>NUCLEOTIDE SEQUENCE [LARGE SCALE GENOMIC DNA]</scope>
    <source>
        <strain evidence="2 3">DW7H6</strain>
    </source>
</reference>
<evidence type="ECO:0000313" key="3">
    <source>
        <dbReference type="Proteomes" id="UP001300763"/>
    </source>
</evidence>
<evidence type="ECO:0000256" key="1">
    <source>
        <dbReference type="SAM" id="MobiDB-lite"/>
    </source>
</evidence>